<evidence type="ECO:0000256" key="1">
    <source>
        <dbReference type="SAM" id="MobiDB-lite"/>
    </source>
</evidence>
<feature type="region of interest" description="Disordered" evidence="1">
    <location>
        <begin position="1"/>
        <end position="30"/>
    </location>
</feature>
<reference evidence="2 3" key="1">
    <citation type="submission" date="2013-09" db="EMBL/GenBank/DDBJ databases">
        <title>Corchorus capsularis genome sequencing.</title>
        <authorList>
            <person name="Alam M."/>
            <person name="Haque M.S."/>
            <person name="Islam M.S."/>
            <person name="Emdad E.M."/>
            <person name="Islam M.M."/>
            <person name="Ahmed B."/>
            <person name="Halim A."/>
            <person name="Hossen Q.M.M."/>
            <person name="Hossain M.Z."/>
            <person name="Ahmed R."/>
            <person name="Khan M.M."/>
            <person name="Islam R."/>
            <person name="Rashid M.M."/>
            <person name="Khan S.A."/>
            <person name="Rahman M.S."/>
            <person name="Alam M."/>
        </authorList>
    </citation>
    <scope>NUCLEOTIDE SEQUENCE [LARGE SCALE GENOMIC DNA]</scope>
    <source>
        <strain evidence="3">cv. CVL-1</strain>
        <tissue evidence="2">Whole seedling</tissue>
    </source>
</reference>
<dbReference type="Proteomes" id="UP000188268">
    <property type="component" value="Unassembled WGS sequence"/>
</dbReference>
<organism evidence="2 3">
    <name type="scientific">Corchorus capsularis</name>
    <name type="common">Jute</name>
    <dbReference type="NCBI Taxonomy" id="210143"/>
    <lineage>
        <taxon>Eukaryota</taxon>
        <taxon>Viridiplantae</taxon>
        <taxon>Streptophyta</taxon>
        <taxon>Embryophyta</taxon>
        <taxon>Tracheophyta</taxon>
        <taxon>Spermatophyta</taxon>
        <taxon>Magnoliopsida</taxon>
        <taxon>eudicotyledons</taxon>
        <taxon>Gunneridae</taxon>
        <taxon>Pentapetalae</taxon>
        <taxon>rosids</taxon>
        <taxon>malvids</taxon>
        <taxon>Malvales</taxon>
        <taxon>Malvaceae</taxon>
        <taxon>Grewioideae</taxon>
        <taxon>Apeibeae</taxon>
        <taxon>Corchorus</taxon>
    </lineage>
</organism>
<keyword evidence="3" id="KW-1185">Reference proteome</keyword>
<dbReference type="Gramene" id="OMO63135">
    <property type="protein sequence ID" value="OMO63135"/>
    <property type="gene ID" value="CCACVL1_22460"/>
</dbReference>
<accession>A0A1R3GYE8</accession>
<gene>
    <name evidence="2" type="ORF">CCACVL1_22460</name>
</gene>
<dbReference type="EMBL" id="AWWV01013007">
    <property type="protein sequence ID" value="OMO63135.1"/>
    <property type="molecule type" value="Genomic_DNA"/>
</dbReference>
<evidence type="ECO:0000313" key="3">
    <source>
        <dbReference type="Proteomes" id="UP000188268"/>
    </source>
</evidence>
<sequence>VAARVPPNTSVGLQNSEHPRYEGSERISSQ</sequence>
<feature type="compositionally biased region" description="Polar residues" evidence="1">
    <location>
        <begin position="7"/>
        <end position="16"/>
    </location>
</feature>
<comment type="caution">
    <text evidence="2">The sequence shown here is derived from an EMBL/GenBank/DDBJ whole genome shotgun (WGS) entry which is preliminary data.</text>
</comment>
<dbReference type="AlphaFoldDB" id="A0A1R3GYE8"/>
<feature type="non-terminal residue" evidence="2">
    <location>
        <position position="1"/>
    </location>
</feature>
<feature type="compositionally biased region" description="Basic and acidic residues" evidence="1">
    <location>
        <begin position="17"/>
        <end position="30"/>
    </location>
</feature>
<name>A0A1R3GYE8_COCAP</name>
<evidence type="ECO:0000313" key="2">
    <source>
        <dbReference type="EMBL" id="OMO63135.1"/>
    </source>
</evidence>
<proteinExistence type="predicted"/>
<protein>
    <submittedName>
        <fullName evidence="2">Uncharacterized protein</fullName>
    </submittedName>
</protein>